<dbReference type="PANTHER" id="PTHR43281">
    <property type="entry name" value="FARNESYL DIPHOSPHATE SYNTHASE"/>
    <property type="match status" value="1"/>
</dbReference>
<keyword evidence="6" id="KW-0414">Isoprene biosynthesis</keyword>
<dbReference type="GO" id="GO:0005737">
    <property type="term" value="C:cytoplasm"/>
    <property type="evidence" value="ECO:0007669"/>
    <property type="project" value="UniProtKB-ARBA"/>
</dbReference>
<evidence type="ECO:0000256" key="4">
    <source>
        <dbReference type="ARBA" id="ARBA00022723"/>
    </source>
</evidence>
<evidence type="ECO:0000256" key="6">
    <source>
        <dbReference type="ARBA" id="ARBA00023229"/>
    </source>
</evidence>
<keyword evidence="4" id="KW-0479">Metal-binding</keyword>
<comment type="cofactor">
    <cofactor evidence="1">
        <name>Mg(2+)</name>
        <dbReference type="ChEBI" id="CHEBI:18420"/>
    </cofactor>
</comment>
<comment type="similarity">
    <text evidence="2">Belongs to the FPP/GGPP synthase family.</text>
</comment>
<dbReference type="Pfam" id="PF00348">
    <property type="entry name" value="polyprenyl_synt"/>
    <property type="match status" value="1"/>
</dbReference>
<dbReference type="SFLD" id="SFLDS00005">
    <property type="entry name" value="Isoprenoid_Synthase_Type_I"/>
    <property type="match status" value="1"/>
</dbReference>
<dbReference type="InterPro" id="IPR033749">
    <property type="entry name" value="Polyprenyl_synt_CS"/>
</dbReference>
<dbReference type="PANTHER" id="PTHR43281:SF1">
    <property type="entry name" value="FARNESYL DIPHOSPHATE SYNTHASE"/>
    <property type="match status" value="1"/>
</dbReference>
<protein>
    <submittedName>
        <fullName evidence="7">(2E,6E)-farnesyl diphosphate synthase</fullName>
        <ecNumber evidence="7">2.5.1.10</ecNumber>
    </submittedName>
</protein>
<dbReference type="SFLD" id="SFLDG01017">
    <property type="entry name" value="Polyprenyl_Transferase_Like"/>
    <property type="match status" value="1"/>
</dbReference>
<dbReference type="PROSITE" id="PS00444">
    <property type="entry name" value="POLYPRENYL_SYNTHASE_2"/>
    <property type="match status" value="1"/>
</dbReference>
<dbReference type="Gene3D" id="1.10.600.10">
    <property type="entry name" value="Farnesyl Diphosphate Synthase"/>
    <property type="match status" value="1"/>
</dbReference>
<dbReference type="CDD" id="cd00685">
    <property type="entry name" value="Trans_IPPS_HT"/>
    <property type="match status" value="1"/>
</dbReference>
<keyword evidence="3 7" id="KW-0808">Transferase</keyword>
<evidence type="ECO:0000313" key="7">
    <source>
        <dbReference type="EMBL" id="VAX27720.1"/>
    </source>
</evidence>
<dbReference type="InterPro" id="IPR053378">
    <property type="entry name" value="Prenyl_diphosphate_synthase"/>
</dbReference>
<evidence type="ECO:0000256" key="5">
    <source>
        <dbReference type="ARBA" id="ARBA00022842"/>
    </source>
</evidence>
<evidence type="ECO:0000256" key="3">
    <source>
        <dbReference type="ARBA" id="ARBA00022679"/>
    </source>
</evidence>
<dbReference type="InterPro" id="IPR008949">
    <property type="entry name" value="Isoprenoid_synthase_dom_sf"/>
</dbReference>
<name>A0A3B1CYK0_9ZZZZ</name>
<dbReference type="EMBL" id="UOGH01000058">
    <property type="protein sequence ID" value="VAX27720.1"/>
    <property type="molecule type" value="Genomic_DNA"/>
</dbReference>
<dbReference type="FunFam" id="1.10.600.10:FF:000001">
    <property type="entry name" value="Geranylgeranyl diphosphate synthase"/>
    <property type="match status" value="1"/>
</dbReference>
<organism evidence="7">
    <name type="scientific">hydrothermal vent metagenome</name>
    <dbReference type="NCBI Taxonomy" id="652676"/>
    <lineage>
        <taxon>unclassified sequences</taxon>
        <taxon>metagenomes</taxon>
        <taxon>ecological metagenomes</taxon>
    </lineage>
</organism>
<sequence>MVLKDYIKNRQELVDSYLKQYFSSEFLPGRLYESVTYSLFAGGKRIRPVLAIASFEACGGKAEDILPQASAMELIHTYSLIHDDLPAMDDDAMRRGKPTNHKVFGEAIAILAGDALLTEAFVMFTEGERFSAHAVKEAIRILADAAGPRGMVGGQAEDILSERKEPDPRTVHFIHTHKTGALICASVRIAPVLAGSSREIIESLGMYGEKVGLAFQIVDDVLDVTGNSDSLGKKTGADSEKGKMTYPAIYGIERSKAAANELVEEALSAIDFMGEGADPLRGIAKYLVQRTK</sequence>
<dbReference type="GO" id="GO:0046872">
    <property type="term" value="F:metal ion binding"/>
    <property type="evidence" value="ECO:0007669"/>
    <property type="project" value="UniProtKB-KW"/>
</dbReference>
<proteinExistence type="inferred from homology"/>
<evidence type="ECO:0000256" key="2">
    <source>
        <dbReference type="ARBA" id="ARBA00006706"/>
    </source>
</evidence>
<dbReference type="GO" id="GO:0004337">
    <property type="term" value="F:(2E,6E)-farnesyl diphosphate synthase activity"/>
    <property type="evidence" value="ECO:0007669"/>
    <property type="project" value="UniProtKB-EC"/>
</dbReference>
<gene>
    <name evidence="7" type="ORF">MNBD_NITROSPIRAE02-269</name>
</gene>
<accession>A0A3B1CYK0</accession>
<dbReference type="SUPFAM" id="SSF48576">
    <property type="entry name" value="Terpenoid synthases"/>
    <property type="match status" value="1"/>
</dbReference>
<keyword evidence="5" id="KW-0460">Magnesium</keyword>
<dbReference type="PROSITE" id="PS00723">
    <property type="entry name" value="POLYPRENYL_SYNTHASE_1"/>
    <property type="match status" value="1"/>
</dbReference>
<reference evidence="7" key="1">
    <citation type="submission" date="2018-06" db="EMBL/GenBank/DDBJ databases">
        <authorList>
            <person name="Zhirakovskaya E."/>
        </authorList>
    </citation>
    <scope>NUCLEOTIDE SEQUENCE</scope>
</reference>
<dbReference type="InterPro" id="IPR000092">
    <property type="entry name" value="Polyprenyl_synt"/>
</dbReference>
<dbReference type="AlphaFoldDB" id="A0A3B1CYK0"/>
<dbReference type="GO" id="GO:0008299">
    <property type="term" value="P:isoprenoid biosynthetic process"/>
    <property type="evidence" value="ECO:0007669"/>
    <property type="project" value="UniProtKB-KW"/>
</dbReference>
<evidence type="ECO:0000256" key="1">
    <source>
        <dbReference type="ARBA" id="ARBA00001946"/>
    </source>
</evidence>
<dbReference type="NCBIfam" id="NF045485">
    <property type="entry name" value="FPPsyn"/>
    <property type="match status" value="1"/>
</dbReference>
<dbReference type="EC" id="2.5.1.10" evidence="7"/>